<accession>A0A4Y8PU57</accession>
<dbReference type="EMBL" id="MYFO01000038">
    <property type="protein sequence ID" value="TFE84127.1"/>
    <property type="molecule type" value="Genomic_DNA"/>
</dbReference>
<dbReference type="Proteomes" id="UP000298246">
    <property type="component" value="Unassembled WGS sequence"/>
</dbReference>
<reference evidence="2 3" key="1">
    <citation type="submission" date="2017-03" db="EMBL/GenBank/DDBJ databases">
        <title>Isolation of Levoglucosan Utilizing Bacteria.</title>
        <authorList>
            <person name="Arya A.S."/>
        </authorList>
    </citation>
    <scope>NUCLEOTIDE SEQUENCE [LARGE SCALE GENOMIC DNA]</scope>
    <source>
        <strain evidence="2 3">MEC069</strain>
    </source>
</reference>
<evidence type="ECO:0000256" key="1">
    <source>
        <dbReference type="SAM" id="Phobius"/>
    </source>
</evidence>
<evidence type="ECO:0000313" key="3">
    <source>
        <dbReference type="Proteomes" id="UP000298246"/>
    </source>
</evidence>
<keyword evidence="1" id="KW-0812">Transmembrane</keyword>
<dbReference type="AlphaFoldDB" id="A0A4Y8PU57"/>
<feature type="transmembrane region" description="Helical" evidence="1">
    <location>
        <begin position="218"/>
        <end position="237"/>
    </location>
</feature>
<feature type="transmembrane region" description="Helical" evidence="1">
    <location>
        <begin position="44"/>
        <end position="70"/>
    </location>
</feature>
<organism evidence="2 3">
    <name type="scientific">Paenibacillus athensensis</name>
    <dbReference type="NCBI Taxonomy" id="1967502"/>
    <lineage>
        <taxon>Bacteria</taxon>
        <taxon>Bacillati</taxon>
        <taxon>Bacillota</taxon>
        <taxon>Bacilli</taxon>
        <taxon>Bacillales</taxon>
        <taxon>Paenibacillaceae</taxon>
        <taxon>Paenibacillus</taxon>
    </lineage>
</organism>
<feature type="transmembrane region" description="Helical" evidence="1">
    <location>
        <begin position="91"/>
        <end position="118"/>
    </location>
</feature>
<keyword evidence="3" id="KW-1185">Reference proteome</keyword>
<keyword evidence="1" id="KW-1133">Transmembrane helix</keyword>
<sequence length="248" mass="27823">MAFRNLFRKEIKSVLPVYGIYALAVMLLHMVVGYKQSSMDEDTVMVVSVLLPYLIVSLIAIGSAFYQLYFEWRTNSVYLLLSLPVRGWKVLAAKLTASLAMLLAAIAWTSLCLVLLLMQSNWLKLAANGDGEGLGWTTLLNVGVNILWMYVLVVVFMMLIMQFTFLCGQLVSKFKWPVMVCACFGTLWLVIRVTPLLANLLQWTPDIVFGSGQDEVVYLHSGPFIVLLVLCVALLLVNGRIFEKEVEV</sequence>
<feature type="transmembrane region" description="Helical" evidence="1">
    <location>
        <begin position="146"/>
        <end position="166"/>
    </location>
</feature>
<keyword evidence="1" id="KW-0472">Membrane</keyword>
<gene>
    <name evidence="2" type="ORF">B5M42_21025</name>
</gene>
<proteinExistence type="predicted"/>
<comment type="caution">
    <text evidence="2">The sequence shown here is derived from an EMBL/GenBank/DDBJ whole genome shotgun (WGS) entry which is preliminary data.</text>
</comment>
<feature type="transmembrane region" description="Helical" evidence="1">
    <location>
        <begin position="12"/>
        <end position="32"/>
    </location>
</feature>
<dbReference type="OrthoDB" id="2112835at2"/>
<dbReference type="RefSeq" id="WP_134756435.1">
    <property type="nucleotide sequence ID" value="NZ_MYFO02000001.1"/>
</dbReference>
<name>A0A4Y8PU57_9BACL</name>
<evidence type="ECO:0000313" key="2">
    <source>
        <dbReference type="EMBL" id="TFE84127.1"/>
    </source>
</evidence>
<feature type="transmembrane region" description="Helical" evidence="1">
    <location>
        <begin position="178"/>
        <end position="198"/>
    </location>
</feature>
<protein>
    <submittedName>
        <fullName evidence="2">Uncharacterized protein</fullName>
    </submittedName>
</protein>